<dbReference type="AlphaFoldDB" id="X0Z7N0"/>
<name>X0Z7N0_9ZZZZ</name>
<evidence type="ECO:0000313" key="1">
    <source>
        <dbReference type="EMBL" id="GAG65069.1"/>
    </source>
</evidence>
<proteinExistence type="predicted"/>
<organism evidence="1">
    <name type="scientific">marine sediment metagenome</name>
    <dbReference type="NCBI Taxonomy" id="412755"/>
    <lineage>
        <taxon>unclassified sequences</taxon>
        <taxon>metagenomes</taxon>
        <taxon>ecological metagenomes</taxon>
    </lineage>
</organism>
<dbReference type="EMBL" id="BART01004017">
    <property type="protein sequence ID" value="GAG65069.1"/>
    <property type="molecule type" value="Genomic_DNA"/>
</dbReference>
<comment type="caution">
    <text evidence="1">The sequence shown here is derived from an EMBL/GenBank/DDBJ whole genome shotgun (WGS) entry which is preliminary data.</text>
</comment>
<protein>
    <submittedName>
        <fullName evidence="1">Uncharacterized protein</fullName>
    </submittedName>
</protein>
<reference evidence="1" key="1">
    <citation type="journal article" date="2014" name="Front. Microbiol.">
        <title>High frequency of phylogenetically diverse reductive dehalogenase-homologous genes in deep subseafloor sedimentary metagenomes.</title>
        <authorList>
            <person name="Kawai M."/>
            <person name="Futagami T."/>
            <person name="Toyoda A."/>
            <person name="Takaki Y."/>
            <person name="Nishi S."/>
            <person name="Hori S."/>
            <person name="Arai W."/>
            <person name="Tsubouchi T."/>
            <person name="Morono Y."/>
            <person name="Uchiyama I."/>
            <person name="Ito T."/>
            <person name="Fujiyama A."/>
            <person name="Inagaki F."/>
            <person name="Takami H."/>
        </authorList>
    </citation>
    <scope>NUCLEOTIDE SEQUENCE</scope>
    <source>
        <strain evidence="1">Expedition CK06-06</strain>
    </source>
</reference>
<gene>
    <name evidence="1" type="ORF">S01H4_10474</name>
</gene>
<sequence>MLIANVNTRGNQQTIKLTLYYHLPEIIVRRAVVFGSDFFRKFAVPVCNCLNLEIIDSRRRFKQKLSSVIEAEYRRF</sequence>
<accession>X0Z7N0</accession>